<reference evidence="2 3" key="1">
    <citation type="journal article" date="2008" name="Nature">
        <title>The genome of the choanoflagellate Monosiga brevicollis and the origin of metazoans.</title>
        <authorList>
            <consortium name="JGI Sequencing"/>
            <person name="King N."/>
            <person name="Westbrook M.J."/>
            <person name="Young S.L."/>
            <person name="Kuo A."/>
            <person name="Abedin M."/>
            <person name="Chapman J."/>
            <person name="Fairclough S."/>
            <person name="Hellsten U."/>
            <person name="Isogai Y."/>
            <person name="Letunic I."/>
            <person name="Marr M."/>
            <person name="Pincus D."/>
            <person name="Putnam N."/>
            <person name="Rokas A."/>
            <person name="Wright K.J."/>
            <person name="Zuzow R."/>
            <person name="Dirks W."/>
            <person name="Good M."/>
            <person name="Goodstein D."/>
            <person name="Lemons D."/>
            <person name="Li W."/>
            <person name="Lyons J.B."/>
            <person name="Morris A."/>
            <person name="Nichols S."/>
            <person name="Richter D.J."/>
            <person name="Salamov A."/>
            <person name="Bork P."/>
            <person name="Lim W.A."/>
            <person name="Manning G."/>
            <person name="Miller W.T."/>
            <person name="McGinnis W."/>
            <person name="Shapiro H."/>
            <person name="Tjian R."/>
            <person name="Grigoriev I.V."/>
            <person name="Rokhsar D."/>
        </authorList>
    </citation>
    <scope>NUCLEOTIDE SEQUENCE [LARGE SCALE GENOMIC DNA]</scope>
    <source>
        <strain evidence="3">MX1 / ATCC 50154</strain>
    </source>
</reference>
<dbReference type="AlphaFoldDB" id="A9V0S8"/>
<evidence type="ECO:0000313" key="3">
    <source>
        <dbReference type="Proteomes" id="UP000001357"/>
    </source>
</evidence>
<proteinExistence type="predicted"/>
<evidence type="ECO:0000313" key="2">
    <source>
        <dbReference type="EMBL" id="EDQ88806.1"/>
    </source>
</evidence>
<accession>A9V0S8</accession>
<sequence length="235" mass="26951">MAEGAVTASLDSLCASRADLAQALEQQLDLLARAQAAEQQLPSLQQKARQTLQQYRDQLAELRVALADNQRPVHDTPHWYSAWAEFGEAPEINRLKTLAHLEQEKRQLTFLQDVLAQRIIDSHLDECTWPVEPVTLKHTTRHGGHWCFKVCQNNTSWFVINISTAKFGRLLPSPSILQIRSASHLEVHKRWLFSIRCWRLPRSSTTRRALMNTASVTWHSFKTYAPTFAKNTFLI</sequence>
<name>A9V0S8_MONBE</name>
<dbReference type="Proteomes" id="UP000001357">
    <property type="component" value="Unassembled WGS sequence"/>
</dbReference>
<gene>
    <name evidence="2" type="ORF">MONBRDRAFT_32630</name>
</gene>
<dbReference type="GeneID" id="5891624"/>
<dbReference type="RefSeq" id="XP_001746419.1">
    <property type="nucleotide sequence ID" value="XM_001746367.1"/>
</dbReference>
<dbReference type="KEGG" id="mbr:MONBRDRAFT_32630"/>
<feature type="coiled-coil region" evidence="1">
    <location>
        <begin position="17"/>
        <end position="65"/>
    </location>
</feature>
<dbReference type="EMBL" id="CH991553">
    <property type="protein sequence ID" value="EDQ88806.1"/>
    <property type="molecule type" value="Genomic_DNA"/>
</dbReference>
<keyword evidence="1" id="KW-0175">Coiled coil</keyword>
<dbReference type="InParanoid" id="A9V0S8"/>
<protein>
    <submittedName>
        <fullName evidence="2">Uncharacterized protein</fullName>
    </submittedName>
</protein>
<evidence type="ECO:0000256" key="1">
    <source>
        <dbReference type="SAM" id="Coils"/>
    </source>
</evidence>
<keyword evidence="3" id="KW-1185">Reference proteome</keyword>
<organism evidence="2 3">
    <name type="scientific">Monosiga brevicollis</name>
    <name type="common">Choanoflagellate</name>
    <dbReference type="NCBI Taxonomy" id="81824"/>
    <lineage>
        <taxon>Eukaryota</taxon>
        <taxon>Choanoflagellata</taxon>
        <taxon>Craspedida</taxon>
        <taxon>Salpingoecidae</taxon>
        <taxon>Monosiga</taxon>
    </lineage>
</organism>